<feature type="domain" description="DUF4283" evidence="2">
    <location>
        <begin position="35"/>
        <end position="116"/>
    </location>
</feature>
<feature type="region of interest" description="Disordered" evidence="1">
    <location>
        <begin position="325"/>
        <end position="356"/>
    </location>
</feature>
<dbReference type="PANTHER" id="PTHR31286:SF167">
    <property type="entry name" value="OS09G0268800 PROTEIN"/>
    <property type="match status" value="1"/>
</dbReference>
<dbReference type="AlphaFoldDB" id="A0A2N9F689"/>
<evidence type="ECO:0000259" key="3">
    <source>
        <dbReference type="Pfam" id="PF14392"/>
    </source>
</evidence>
<feature type="domain" description="Zinc knuckle CX2CX4HX4C" evidence="3">
    <location>
        <begin position="177"/>
        <end position="224"/>
    </location>
</feature>
<dbReference type="EMBL" id="OIVN01000569">
    <property type="protein sequence ID" value="SPC82294.1"/>
    <property type="molecule type" value="Genomic_DNA"/>
</dbReference>
<accession>A0A2N9F689</accession>
<dbReference type="InterPro" id="IPR025836">
    <property type="entry name" value="Zn_knuckle_CX2CX4HX4C"/>
</dbReference>
<feature type="compositionally biased region" description="Polar residues" evidence="1">
    <location>
        <begin position="331"/>
        <end position="342"/>
    </location>
</feature>
<sequence length="391" mass="44239">MEENLDVILKKLSLTESENEDIKIQEESFKNSQGKTKFCLLAKLLTQRPFNKGTLKSTMTNLWKPMTTRGVKARDIGDNLFLFEFHDQYDKETVLIASPWCFDRQLLVLKDFNGDSQLANISLDEALFWVQIYDLPIMAMTREVGKAIGETMGTVEEVEAEADGTAWGRFLRVRVRLDVRKPLTRVKRVKLGSDPSILVYFRYERLPNFCFYCGKLDHGERECKMRLRNKGKMAAESSENQYGVWLRAPVGRDKAQRLQWGRNEVLAAAEGVAAVRENDDAVKCGTDQVIPDLVGLRIGDEAKLEEQNQGSSSDVNIVDSDMAKSIDGQEESVTATSSSNGGSAVDMSKPQVQQSNNGVERDLGTQFMTQTHNFSMQKRWKRRATEPSIWS</sequence>
<proteinExistence type="predicted"/>
<name>A0A2N9F689_FAGSY</name>
<feature type="region of interest" description="Disordered" evidence="1">
    <location>
        <begin position="368"/>
        <end position="391"/>
    </location>
</feature>
<dbReference type="PANTHER" id="PTHR31286">
    <property type="entry name" value="GLYCINE-RICH CELL WALL STRUCTURAL PROTEIN 1.8-LIKE"/>
    <property type="match status" value="1"/>
</dbReference>
<dbReference type="Pfam" id="PF14111">
    <property type="entry name" value="DUF4283"/>
    <property type="match status" value="1"/>
</dbReference>
<protein>
    <recommendedName>
        <fullName evidence="5">CCHC-type domain-containing protein</fullName>
    </recommendedName>
</protein>
<evidence type="ECO:0008006" key="5">
    <source>
        <dbReference type="Google" id="ProtNLM"/>
    </source>
</evidence>
<organism evidence="4">
    <name type="scientific">Fagus sylvatica</name>
    <name type="common">Beechnut</name>
    <dbReference type="NCBI Taxonomy" id="28930"/>
    <lineage>
        <taxon>Eukaryota</taxon>
        <taxon>Viridiplantae</taxon>
        <taxon>Streptophyta</taxon>
        <taxon>Embryophyta</taxon>
        <taxon>Tracheophyta</taxon>
        <taxon>Spermatophyta</taxon>
        <taxon>Magnoliopsida</taxon>
        <taxon>eudicotyledons</taxon>
        <taxon>Gunneridae</taxon>
        <taxon>Pentapetalae</taxon>
        <taxon>rosids</taxon>
        <taxon>fabids</taxon>
        <taxon>Fagales</taxon>
        <taxon>Fagaceae</taxon>
        <taxon>Fagus</taxon>
    </lineage>
</organism>
<evidence type="ECO:0000313" key="4">
    <source>
        <dbReference type="EMBL" id="SPC82294.1"/>
    </source>
</evidence>
<reference evidence="4" key="1">
    <citation type="submission" date="2018-02" db="EMBL/GenBank/DDBJ databases">
        <authorList>
            <person name="Cohen D.B."/>
            <person name="Kent A.D."/>
        </authorList>
    </citation>
    <scope>NUCLEOTIDE SEQUENCE</scope>
</reference>
<dbReference type="Pfam" id="PF14392">
    <property type="entry name" value="zf-CCHC_4"/>
    <property type="match status" value="1"/>
</dbReference>
<dbReference type="InterPro" id="IPR040256">
    <property type="entry name" value="At4g02000-like"/>
</dbReference>
<evidence type="ECO:0000259" key="2">
    <source>
        <dbReference type="Pfam" id="PF14111"/>
    </source>
</evidence>
<evidence type="ECO:0000256" key="1">
    <source>
        <dbReference type="SAM" id="MobiDB-lite"/>
    </source>
</evidence>
<dbReference type="InterPro" id="IPR025558">
    <property type="entry name" value="DUF4283"/>
</dbReference>
<gene>
    <name evidence="4" type="ORF">FSB_LOCUS10176</name>
</gene>